<dbReference type="EMBL" id="FSRM01000001">
    <property type="protein sequence ID" value="SIN76747.1"/>
    <property type="molecule type" value="Genomic_DNA"/>
</dbReference>
<feature type="transmembrane region" description="Helical" evidence="1">
    <location>
        <begin position="64"/>
        <end position="89"/>
    </location>
</feature>
<proteinExistence type="predicted"/>
<gene>
    <name evidence="2" type="ORF">SAMN05444168_0053</name>
</gene>
<keyword evidence="1" id="KW-1133">Transmembrane helix</keyword>
<dbReference type="RefSeq" id="WP_254368710.1">
    <property type="nucleotide sequence ID" value="NZ_FSRM01000001.1"/>
</dbReference>
<keyword evidence="1" id="KW-0812">Transmembrane</keyword>
<sequence>MKKILVRPLLVLGNIAVTIAGSLGLVRFVDTLPMNMPYGVDMFIRAILRISGHTELANPDDMEVLALLLYLFVSLVLVGAGVLLCNIALRRYFIRS</sequence>
<reference evidence="2 3" key="1">
    <citation type="submission" date="2016-11" db="EMBL/GenBank/DDBJ databases">
        <authorList>
            <person name="Jaros S."/>
            <person name="Januszkiewicz K."/>
            <person name="Wedrychowicz H."/>
        </authorList>
    </citation>
    <scope>NUCLEOTIDE SEQUENCE [LARGE SCALE GENOMIC DNA]</scope>
    <source>
        <strain evidence="2 3">GAS86</strain>
    </source>
</reference>
<evidence type="ECO:0000256" key="1">
    <source>
        <dbReference type="SAM" id="Phobius"/>
    </source>
</evidence>
<evidence type="ECO:0000313" key="2">
    <source>
        <dbReference type="EMBL" id="SIN76747.1"/>
    </source>
</evidence>
<protein>
    <submittedName>
        <fullName evidence="2">Uncharacterized protein</fullName>
    </submittedName>
</protein>
<dbReference type="Proteomes" id="UP000184693">
    <property type="component" value="Unassembled WGS sequence"/>
</dbReference>
<accession>A0A1N6E1A6</accession>
<dbReference type="AlphaFoldDB" id="A0A1N6E1A6"/>
<organism evidence="2 3">
    <name type="scientific">Paraburkholderia phenazinium</name>
    <dbReference type="NCBI Taxonomy" id="60549"/>
    <lineage>
        <taxon>Bacteria</taxon>
        <taxon>Pseudomonadati</taxon>
        <taxon>Pseudomonadota</taxon>
        <taxon>Betaproteobacteria</taxon>
        <taxon>Burkholderiales</taxon>
        <taxon>Burkholderiaceae</taxon>
        <taxon>Paraburkholderia</taxon>
    </lineage>
</organism>
<name>A0A1N6E1A6_9BURK</name>
<keyword evidence="1" id="KW-0472">Membrane</keyword>
<evidence type="ECO:0000313" key="3">
    <source>
        <dbReference type="Proteomes" id="UP000184693"/>
    </source>
</evidence>
<feature type="transmembrane region" description="Helical" evidence="1">
    <location>
        <begin position="9"/>
        <end position="29"/>
    </location>
</feature>